<keyword evidence="1" id="KW-0812">Transmembrane</keyword>
<protein>
    <submittedName>
        <fullName evidence="2">Uncharacterized protein</fullName>
    </submittedName>
</protein>
<accession>A0A3N4IQW3</accession>
<keyword evidence="3" id="KW-1185">Reference proteome</keyword>
<dbReference type="AlphaFoldDB" id="A0A3N4IQW3"/>
<evidence type="ECO:0000256" key="1">
    <source>
        <dbReference type="SAM" id="Phobius"/>
    </source>
</evidence>
<gene>
    <name evidence="2" type="ORF">BJ508DRAFT_46271</name>
</gene>
<keyword evidence="1" id="KW-0472">Membrane</keyword>
<name>A0A3N4IQW3_ASCIM</name>
<dbReference type="Proteomes" id="UP000275078">
    <property type="component" value="Unassembled WGS sequence"/>
</dbReference>
<sequence>MQRCRKNTNQWNCKGREQHVRRGTILNKLSTSNAAVISYFEGLTGMASDYVVYGHEVGMSYGSIKVVLFPTLMFFFPQPITLYLIPL</sequence>
<feature type="transmembrane region" description="Helical" evidence="1">
    <location>
        <begin position="66"/>
        <end position="85"/>
    </location>
</feature>
<reference evidence="2 3" key="1">
    <citation type="journal article" date="2018" name="Nat. Ecol. Evol.">
        <title>Pezizomycetes genomes reveal the molecular basis of ectomycorrhizal truffle lifestyle.</title>
        <authorList>
            <person name="Murat C."/>
            <person name="Payen T."/>
            <person name="Noel B."/>
            <person name="Kuo A."/>
            <person name="Morin E."/>
            <person name="Chen J."/>
            <person name="Kohler A."/>
            <person name="Krizsan K."/>
            <person name="Balestrini R."/>
            <person name="Da Silva C."/>
            <person name="Montanini B."/>
            <person name="Hainaut M."/>
            <person name="Levati E."/>
            <person name="Barry K.W."/>
            <person name="Belfiori B."/>
            <person name="Cichocki N."/>
            <person name="Clum A."/>
            <person name="Dockter R.B."/>
            <person name="Fauchery L."/>
            <person name="Guy J."/>
            <person name="Iotti M."/>
            <person name="Le Tacon F."/>
            <person name="Lindquist E.A."/>
            <person name="Lipzen A."/>
            <person name="Malagnac F."/>
            <person name="Mello A."/>
            <person name="Molinier V."/>
            <person name="Miyauchi S."/>
            <person name="Poulain J."/>
            <person name="Riccioni C."/>
            <person name="Rubini A."/>
            <person name="Sitrit Y."/>
            <person name="Splivallo R."/>
            <person name="Traeger S."/>
            <person name="Wang M."/>
            <person name="Zifcakova L."/>
            <person name="Wipf D."/>
            <person name="Zambonelli A."/>
            <person name="Paolocci F."/>
            <person name="Nowrousian M."/>
            <person name="Ottonello S."/>
            <person name="Baldrian P."/>
            <person name="Spatafora J.W."/>
            <person name="Henrissat B."/>
            <person name="Nagy L.G."/>
            <person name="Aury J.M."/>
            <person name="Wincker P."/>
            <person name="Grigoriev I.V."/>
            <person name="Bonfante P."/>
            <person name="Martin F.M."/>
        </authorList>
    </citation>
    <scope>NUCLEOTIDE SEQUENCE [LARGE SCALE GENOMIC DNA]</scope>
    <source>
        <strain evidence="2 3">RN42</strain>
    </source>
</reference>
<dbReference type="EMBL" id="ML119661">
    <property type="protein sequence ID" value="RPA83974.1"/>
    <property type="molecule type" value="Genomic_DNA"/>
</dbReference>
<evidence type="ECO:0000313" key="2">
    <source>
        <dbReference type="EMBL" id="RPA83974.1"/>
    </source>
</evidence>
<evidence type="ECO:0000313" key="3">
    <source>
        <dbReference type="Proteomes" id="UP000275078"/>
    </source>
</evidence>
<organism evidence="2 3">
    <name type="scientific">Ascobolus immersus RN42</name>
    <dbReference type="NCBI Taxonomy" id="1160509"/>
    <lineage>
        <taxon>Eukaryota</taxon>
        <taxon>Fungi</taxon>
        <taxon>Dikarya</taxon>
        <taxon>Ascomycota</taxon>
        <taxon>Pezizomycotina</taxon>
        <taxon>Pezizomycetes</taxon>
        <taxon>Pezizales</taxon>
        <taxon>Ascobolaceae</taxon>
        <taxon>Ascobolus</taxon>
    </lineage>
</organism>
<proteinExistence type="predicted"/>
<keyword evidence="1" id="KW-1133">Transmembrane helix</keyword>